<dbReference type="AlphaFoldDB" id="A0A3B0U1F2"/>
<proteinExistence type="predicted"/>
<evidence type="ECO:0008006" key="2">
    <source>
        <dbReference type="Google" id="ProtNLM"/>
    </source>
</evidence>
<reference evidence="1" key="1">
    <citation type="submission" date="2018-06" db="EMBL/GenBank/DDBJ databases">
        <authorList>
            <person name="Zhirakovskaya E."/>
        </authorList>
    </citation>
    <scope>NUCLEOTIDE SEQUENCE</scope>
</reference>
<dbReference type="GO" id="GO:0020037">
    <property type="term" value="F:heme binding"/>
    <property type="evidence" value="ECO:0007669"/>
    <property type="project" value="InterPro"/>
</dbReference>
<accession>A0A3B0U1F2</accession>
<dbReference type="GO" id="GO:0009055">
    <property type="term" value="F:electron transfer activity"/>
    <property type="evidence" value="ECO:0007669"/>
    <property type="project" value="InterPro"/>
</dbReference>
<protein>
    <recommendedName>
        <fullName evidence="2">Cytochrome c domain-containing protein</fullName>
    </recommendedName>
</protein>
<sequence>MFCLRIFSPLGLAVALAGFLGTMAPLAADDHELQILELPDGIGGEEVEAYCSACHSLKTVVQQGLSREDWEELLVWMVEEQEMEPIDPEDRKLVLDYLAENISIEATQKRRKAGRVPGLRQLPTAE</sequence>
<organism evidence="1">
    <name type="scientific">hydrothermal vent metagenome</name>
    <dbReference type="NCBI Taxonomy" id="652676"/>
    <lineage>
        <taxon>unclassified sequences</taxon>
        <taxon>metagenomes</taxon>
        <taxon>ecological metagenomes</taxon>
    </lineage>
</organism>
<dbReference type="EMBL" id="UOEM01000060">
    <property type="protein sequence ID" value="VAW13226.1"/>
    <property type="molecule type" value="Genomic_DNA"/>
</dbReference>
<evidence type="ECO:0000313" key="1">
    <source>
        <dbReference type="EMBL" id="VAW13226.1"/>
    </source>
</evidence>
<gene>
    <name evidence="1" type="ORF">MNBD_ALPHA09-834</name>
</gene>
<dbReference type="SUPFAM" id="SSF46626">
    <property type="entry name" value="Cytochrome c"/>
    <property type="match status" value="1"/>
</dbReference>
<dbReference type="Gene3D" id="1.10.760.10">
    <property type="entry name" value="Cytochrome c-like domain"/>
    <property type="match status" value="1"/>
</dbReference>
<dbReference type="InterPro" id="IPR036909">
    <property type="entry name" value="Cyt_c-like_dom_sf"/>
</dbReference>
<name>A0A3B0U1F2_9ZZZZ</name>